<reference evidence="1 2" key="1">
    <citation type="journal article" date="2011" name="Genome Biol. Evol.">
        <title>Comparative whole genome sequence analysis of the carcinogenic bacterial model pathogen Helicobacter felis.</title>
        <authorList>
            <person name="Arnold I.C."/>
            <person name="Zigova Z."/>
            <person name="Holden M."/>
            <person name="Lawley T.D."/>
            <person name="Rad R."/>
            <person name="Dougan G."/>
            <person name="Falkow S."/>
            <person name="Bentley S.D."/>
            <person name="Muller A."/>
        </authorList>
    </citation>
    <scope>NUCLEOTIDE SEQUENCE [LARGE SCALE GENOMIC DNA]</scope>
    <source>
        <strain evidence="2">ATCC 49179 / CCUG 28539 / NCTC 12436 / CS1</strain>
    </source>
</reference>
<dbReference type="Gene3D" id="3.30.70.120">
    <property type="match status" value="1"/>
</dbReference>
<dbReference type="InterPro" id="IPR021634">
    <property type="entry name" value="DUF3240"/>
</dbReference>
<sequence length="90" mass="10346">MLLEIYTPSPVQDSLLDYLLEKGYTHFYLLPAFVYGTPQAQMNICEQVSGRKECALVRLFLPEQEARQLATEIKKLYPQSALYLFSNIAI</sequence>
<proteinExistence type="predicted"/>
<dbReference type="RefSeq" id="WP_013469413.1">
    <property type="nucleotide sequence ID" value="NC_014810.2"/>
</dbReference>
<gene>
    <name evidence="1" type="ordered locus">Hfelis_09630</name>
</gene>
<organism evidence="1 2">
    <name type="scientific">Helicobacter felis (strain ATCC 49179 / CCUG 28539 / NCTC 12436 / CS1)</name>
    <dbReference type="NCBI Taxonomy" id="936155"/>
    <lineage>
        <taxon>Bacteria</taxon>
        <taxon>Pseudomonadati</taxon>
        <taxon>Campylobacterota</taxon>
        <taxon>Epsilonproteobacteria</taxon>
        <taxon>Campylobacterales</taxon>
        <taxon>Helicobacteraceae</taxon>
        <taxon>Helicobacter</taxon>
    </lineage>
</organism>
<dbReference type="OrthoDB" id="5327691at2"/>
<dbReference type="AlphaFoldDB" id="E7ACL6"/>
<protein>
    <submittedName>
        <fullName evidence="1">Uncharacterized protein</fullName>
    </submittedName>
</protein>
<dbReference type="HOGENOM" id="CLU_182168_0_0_7"/>
<dbReference type="GeneID" id="36134697"/>
<keyword evidence="2" id="KW-1185">Reference proteome</keyword>
<dbReference type="KEGG" id="hfe:HFELIS_09630"/>
<evidence type="ECO:0000313" key="2">
    <source>
        <dbReference type="Proteomes" id="UP000007934"/>
    </source>
</evidence>
<evidence type="ECO:0000313" key="1">
    <source>
        <dbReference type="EMBL" id="CBY83047.1"/>
    </source>
</evidence>
<accession>E7ACL6</accession>
<name>E7ACL6_HELFC</name>
<dbReference type="InterPro" id="IPR015867">
    <property type="entry name" value="N-reg_PII/ATP_PRibTrfase_C"/>
</dbReference>
<dbReference type="Proteomes" id="UP000007934">
    <property type="component" value="Chromosome"/>
</dbReference>
<dbReference type="Pfam" id="PF11582">
    <property type="entry name" value="DUF3240"/>
    <property type="match status" value="1"/>
</dbReference>
<dbReference type="STRING" id="936155.HFELIS_09630"/>
<dbReference type="EMBL" id="FQ670179">
    <property type="protein sequence ID" value="CBY83047.1"/>
    <property type="molecule type" value="Genomic_DNA"/>
</dbReference>